<evidence type="ECO:0000313" key="2">
    <source>
        <dbReference type="EMBL" id="PJJ54206.1"/>
    </source>
</evidence>
<keyword evidence="3" id="KW-1185">Reference proteome</keyword>
<keyword evidence="2" id="KW-0808">Transferase</keyword>
<proteinExistence type="predicted"/>
<gene>
    <name evidence="2" type="ORF">CLV56_3714</name>
</gene>
<evidence type="ECO:0000313" key="3">
    <source>
        <dbReference type="Proteomes" id="UP000230842"/>
    </source>
</evidence>
<accession>A0A2M9B8C7</accession>
<dbReference type="RefSeq" id="WP_100415409.1">
    <property type="nucleotide sequence ID" value="NZ_PGEZ01000002.1"/>
</dbReference>
<feature type="domain" description="Aminoglycoside phosphotransferase" evidence="1">
    <location>
        <begin position="22"/>
        <end position="251"/>
    </location>
</feature>
<reference evidence="2 3" key="1">
    <citation type="submission" date="2017-11" db="EMBL/GenBank/DDBJ databases">
        <title>Genomic Encyclopedia of Archaeal and Bacterial Type Strains, Phase II (KMG-II): From Individual Species to Whole Genera.</title>
        <authorList>
            <person name="Goeker M."/>
        </authorList>
    </citation>
    <scope>NUCLEOTIDE SEQUENCE [LARGE SCALE GENOMIC DNA]</scope>
    <source>
        <strain evidence="2 3">DSM 27763</strain>
    </source>
</reference>
<dbReference type="SUPFAM" id="SSF56112">
    <property type="entry name" value="Protein kinase-like (PK-like)"/>
    <property type="match status" value="1"/>
</dbReference>
<name>A0A2M9B8C7_9ACTN</name>
<dbReference type="InterPro" id="IPR051678">
    <property type="entry name" value="AGP_Transferase"/>
</dbReference>
<organism evidence="2 3">
    <name type="scientific">Mumia flava</name>
    <dbReference type="NCBI Taxonomy" id="1348852"/>
    <lineage>
        <taxon>Bacteria</taxon>
        <taxon>Bacillati</taxon>
        <taxon>Actinomycetota</taxon>
        <taxon>Actinomycetes</taxon>
        <taxon>Propionibacteriales</taxon>
        <taxon>Nocardioidaceae</taxon>
        <taxon>Mumia</taxon>
    </lineage>
</organism>
<dbReference type="OrthoDB" id="4020008at2"/>
<dbReference type="EMBL" id="PGEZ01000002">
    <property type="protein sequence ID" value="PJJ54206.1"/>
    <property type="molecule type" value="Genomic_DNA"/>
</dbReference>
<dbReference type="InterPro" id="IPR011009">
    <property type="entry name" value="Kinase-like_dom_sf"/>
</dbReference>
<sequence length="296" mass="31923">MRSSVEAQEDTLRTVLGVADVQLYDVGGETRTYRVGDHGDLATVAFDWPASPNPDLERDAELLRRVAARVSVPVPTVVSVAPVPGVLTVRPLPGRRLIDVTDRSTMMTGRATDEMARTLAELHACSPTTFADVVPTDTTPPTEWRDEAADHAGVVDDELTSGQRTDVRAFLARPAPDPTTGLRFTHNDLGIEHVLVDAADGGDARVTGIIDWSDAAITDPAVDVGRLLRDLGRDSLARAMRVYSAHGGDPDTVAPRAGFYAACGLLEDLAFGLAHGRREYVEKCWAAWDSVFRARA</sequence>
<dbReference type="AlphaFoldDB" id="A0A2M9B8C7"/>
<dbReference type="Gene3D" id="3.90.1200.10">
    <property type="match status" value="1"/>
</dbReference>
<dbReference type="Pfam" id="PF01636">
    <property type="entry name" value="APH"/>
    <property type="match status" value="1"/>
</dbReference>
<dbReference type="Proteomes" id="UP000230842">
    <property type="component" value="Unassembled WGS sequence"/>
</dbReference>
<comment type="caution">
    <text evidence="2">The sequence shown here is derived from an EMBL/GenBank/DDBJ whole genome shotgun (WGS) entry which is preliminary data.</text>
</comment>
<protein>
    <submittedName>
        <fullName evidence="2">Phosphotransferase family enzyme</fullName>
    </submittedName>
</protein>
<dbReference type="GO" id="GO:0016740">
    <property type="term" value="F:transferase activity"/>
    <property type="evidence" value="ECO:0007669"/>
    <property type="project" value="UniProtKB-KW"/>
</dbReference>
<evidence type="ECO:0000259" key="1">
    <source>
        <dbReference type="Pfam" id="PF01636"/>
    </source>
</evidence>
<dbReference type="PANTHER" id="PTHR21310">
    <property type="entry name" value="AMINOGLYCOSIDE PHOSPHOTRANSFERASE-RELATED-RELATED"/>
    <property type="match status" value="1"/>
</dbReference>
<dbReference type="InterPro" id="IPR002575">
    <property type="entry name" value="Aminoglycoside_PTrfase"/>
</dbReference>